<dbReference type="CDD" id="cd22231">
    <property type="entry name" value="RHH_NikR_HicB-like"/>
    <property type="match status" value="1"/>
</dbReference>
<keyword evidence="2 7" id="KW-0533">Nickel</keyword>
<dbReference type="InterPro" id="IPR027271">
    <property type="entry name" value="Acetolactate_synth/TF_NikR_C"/>
</dbReference>
<dbReference type="InterPro" id="IPR013321">
    <property type="entry name" value="Arc_rbn_hlx_hlx"/>
</dbReference>
<dbReference type="NCBIfam" id="NF002169">
    <property type="entry name" value="PRK01002.1"/>
    <property type="match status" value="1"/>
</dbReference>
<dbReference type="InterPro" id="IPR022988">
    <property type="entry name" value="Ni_resp_reg_NikR"/>
</dbReference>
<evidence type="ECO:0000256" key="7">
    <source>
        <dbReference type="HAMAP-Rule" id="MF_00476"/>
    </source>
</evidence>
<feature type="binding site" evidence="7">
    <location>
        <position position="89"/>
    </location>
    <ligand>
        <name>Ni(2+)</name>
        <dbReference type="ChEBI" id="CHEBI:49786"/>
    </ligand>
</feature>
<reference evidence="10 11" key="1">
    <citation type="submission" date="2021-02" db="EMBL/GenBank/DDBJ databases">
        <authorList>
            <person name="Han P."/>
        </authorList>
    </citation>
    <scope>NUCLEOTIDE SEQUENCE [LARGE SCALE GENOMIC DNA]</scope>
    <source>
        <strain evidence="10">Candidatus Nitrospira sp. ZN2</strain>
    </source>
</reference>
<dbReference type="NCBIfam" id="NF002815">
    <property type="entry name" value="PRK02967.1"/>
    <property type="match status" value="1"/>
</dbReference>
<dbReference type="Proteomes" id="UP000675880">
    <property type="component" value="Unassembled WGS sequence"/>
</dbReference>
<feature type="binding site" evidence="7">
    <location>
        <position position="91"/>
    </location>
    <ligand>
        <name>Ni(2+)</name>
        <dbReference type="ChEBI" id="CHEBI:49786"/>
    </ligand>
</feature>
<keyword evidence="6 7" id="KW-0804">Transcription</keyword>
<dbReference type="InterPro" id="IPR002145">
    <property type="entry name" value="CopG"/>
</dbReference>
<comment type="function">
    <text evidence="7">Transcriptional regulator.</text>
</comment>
<evidence type="ECO:0000256" key="2">
    <source>
        <dbReference type="ARBA" id="ARBA00022596"/>
    </source>
</evidence>
<comment type="cofactor">
    <cofactor evidence="7">
        <name>Ni(2+)</name>
        <dbReference type="ChEBI" id="CHEBI:49786"/>
    </cofactor>
    <text evidence="7">Binds 1 nickel ion per subunit.</text>
</comment>
<evidence type="ECO:0000256" key="6">
    <source>
        <dbReference type="ARBA" id="ARBA00023163"/>
    </source>
</evidence>
<sequence length="139" mass="15731">MTQLVRFGVSLDQDLLAEFDRLIERRNYTNRSEAIRDLIRDSLVGQQWDENKETVATITFVYDHHVPDLTRKLVHIQHDFQGHIMAGMHVHLDHDHCLEVLVARGKGAAIRKVADALLSVKGVKHGKLTMTTTGKGLSL</sequence>
<dbReference type="Pfam" id="PF08753">
    <property type="entry name" value="NikR_C"/>
    <property type="match status" value="1"/>
</dbReference>
<dbReference type="Pfam" id="PF01402">
    <property type="entry name" value="RHH_1"/>
    <property type="match status" value="1"/>
</dbReference>
<dbReference type="PANTHER" id="PTHR34719:SF2">
    <property type="entry name" value="NICKEL-RESPONSIVE REGULATOR"/>
    <property type="match status" value="1"/>
</dbReference>
<dbReference type="Gene3D" id="1.10.1220.10">
    <property type="entry name" value="Met repressor-like"/>
    <property type="match status" value="1"/>
</dbReference>
<dbReference type="EMBL" id="CAJNBJ010000001">
    <property type="protein sequence ID" value="CAE6699167.1"/>
    <property type="molecule type" value="Genomic_DNA"/>
</dbReference>
<name>A0ABM8QIT6_9BACT</name>
<organism evidence="10 11">
    <name type="scientific">Nitrospira defluvii</name>
    <dbReference type="NCBI Taxonomy" id="330214"/>
    <lineage>
        <taxon>Bacteria</taxon>
        <taxon>Pseudomonadati</taxon>
        <taxon>Nitrospirota</taxon>
        <taxon>Nitrospiria</taxon>
        <taxon>Nitrospirales</taxon>
        <taxon>Nitrospiraceae</taxon>
        <taxon>Nitrospira</taxon>
    </lineage>
</organism>
<dbReference type="InterPro" id="IPR014864">
    <property type="entry name" value="TF_NikR_Ni-bd_C"/>
</dbReference>
<dbReference type="PANTHER" id="PTHR34719">
    <property type="entry name" value="NICKEL-RESPONSIVE REGULATOR"/>
    <property type="match status" value="1"/>
</dbReference>
<dbReference type="InterPro" id="IPR050192">
    <property type="entry name" value="CopG/NikR_regulator"/>
</dbReference>
<evidence type="ECO:0000259" key="9">
    <source>
        <dbReference type="Pfam" id="PF08753"/>
    </source>
</evidence>
<keyword evidence="5 7" id="KW-0238">DNA-binding</keyword>
<dbReference type="InterPro" id="IPR045865">
    <property type="entry name" value="ACT-like_dom_sf"/>
</dbReference>
<dbReference type="InterPro" id="IPR010985">
    <property type="entry name" value="Ribbon_hlx_hlx"/>
</dbReference>
<protein>
    <recommendedName>
        <fullName evidence="7">Putative nickel-responsive regulator</fullName>
    </recommendedName>
</protein>
<evidence type="ECO:0000313" key="10">
    <source>
        <dbReference type="EMBL" id="CAE6699167.1"/>
    </source>
</evidence>
<feature type="domain" description="Ribbon-helix-helix protein CopG" evidence="8">
    <location>
        <begin position="5"/>
        <end position="41"/>
    </location>
</feature>
<dbReference type="SUPFAM" id="SSF55021">
    <property type="entry name" value="ACT-like"/>
    <property type="match status" value="1"/>
</dbReference>
<comment type="similarity">
    <text evidence="1 7">Belongs to the transcriptional regulatory CopG/NikR family.</text>
</comment>
<evidence type="ECO:0000313" key="11">
    <source>
        <dbReference type="Proteomes" id="UP000675880"/>
    </source>
</evidence>
<keyword evidence="11" id="KW-1185">Reference proteome</keyword>
<feature type="binding site" evidence="7">
    <location>
        <position position="78"/>
    </location>
    <ligand>
        <name>Ni(2+)</name>
        <dbReference type="ChEBI" id="CHEBI:49786"/>
    </ligand>
</feature>
<dbReference type="NCBIfam" id="NF001884">
    <property type="entry name" value="PRK00630.1"/>
    <property type="match status" value="1"/>
</dbReference>
<dbReference type="SUPFAM" id="SSF47598">
    <property type="entry name" value="Ribbon-helix-helix"/>
    <property type="match status" value="1"/>
</dbReference>
<feature type="domain" description="Transcription factor NikR nickel binding C-terminal" evidence="9">
    <location>
        <begin position="55"/>
        <end position="131"/>
    </location>
</feature>
<keyword evidence="4 7" id="KW-0805">Transcription regulation</keyword>
<dbReference type="HAMAP" id="MF_00476">
    <property type="entry name" value="NikR"/>
    <property type="match status" value="1"/>
</dbReference>
<dbReference type="Gene3D" id="3.30.70.1150">
    <property type="entry name" value="ACT-like. Chain A, domain 2"/>
    <property type="match status" value="1"/>
</dbReference>
<proteinExistence type="inferred from homology"/>
<dbReference type="NCBIfam" id="NF003381">
    <property type="entry name" value="PRK04460.1"/>
    <property type="match status" value="1"/>
</dbReference>
<dbReference type="RefSeq" id="WP_213040495.1">
    <property type="nucleotide sequence ID" value="NZ_CAJNBJ010000001.1"/>
</dbReference>
<evidence type="ECO:0000256" key="1">
    <source>
        <dbReference type="ARBA" id="ARBA00008478"/>
    </source>
</evidence>
<feature type="binding site" evidence="7">
    <location>
        <position position="97"/>
    </location>
    <ligand>
        <name>Ni(2+)</name>
        <dbReference type="ChEBI" id="CHEBI:49786"/>
    </ligand>
</feature>
<evidence type="ECO:0000256" key="5">
    <source>
        <dbReference type="ARBA" id="ARBA00023125"/>
    </source>
</evidence>
<evidence type="ECO:0000256" key="4">
    <source>
        <dbReference type="ARBA" id="ARBA00023015"/>
    </source>
</evidence>
<evidence type="ECO:0000259" key="8">
    <source>
        <dbReference type="Pfam" id="PF01402"/>
    </source>
</evidence>
<gene>
    <name evidence="10" type="ORF">NSPZN2_10633</name>
</gene>
<accession>A0ABM8QIT6</accession>
<keyword evidence="3 7" id="KW-0479">Metal-binding</keyword>
<comment type="caution">
    <text evidence="10">The sequence shown here is derived from an EMBL/GenBank/DDBJ whole genome shotgun (WGS) entry which is preliminary data.</text>
</comment>
<evidence type="ECO:0000256" key="3">
    <source>
        <dbReference type="ARBA" id="ARBA00022723"/>
    </source>
</evidence>